<dbReference type="Proteomes" id="UP000268313">
    <property type="component" value="Unassembled WGS sequence"/>
</dbReference>
<gene>
    <name evidence="2" type="ORF">D7X32_19710</name>
</gene>
<dbReference type="EMBL" id="RAWE01000068">
    <property type="protein sequence ID" value="RKH01617.1"/>
    <property type="molecule type" value="Genomic_DNA"/>
</dbReference>
<organism evidence="2 3">
    <name type="scientific">Corallococcus carmarthensis</name>
    <dbReference type="NCBI Taxonomy" id="2316728"/>
    <lineage>
        <taxon>Bacteria</taxon>
        <taxon>Pseudomonadati</taxon>
        <taxon>Myxococcota</taxon>
        <taxon>Myxococcia</taxon>
        <taxon>Myxococcales</taxon>
        <taxon>Cystobacterineae</taxon>
        <taxon>Myxococcaceae</taxon>
        <taxon>Corallococcus</taxon>
    </lineage>
</organism>
<dbReference type="InterPro" id="IPR024983">
    <property type="entry name" value="CHAT_dom"/>
</dbReference>
<keyword evidence="3" id="KW-1185">Reference proteome</keyword>
<feature type="domain" description="CHAT" evidence="1">
    <location>
        <begin position="1212"/>
        <end position="1324"/>
    </location>
</feature>
<sequence>MLLEEACVVDLMTADGWQGLFAQSAPVRGGVDIHIFPVKDLSGYSAAFGVVTCLAQDGAQSLFFSEIVILVPVVGSEEGALFEVNFVSRLHEVLEGVVASGRVEEYLGFVKTRIRVVAVLECETDALVAAVDSLSTNACVLVLKSDQFSSPSVLPPVELMATQVYEDEVLRINTLEDFWVPQVIHLHGRLSEVAAEKNLYVVIQVAQESPVRPENLDAIRNCNGGLVIGESSKGEQSSMAGFGRWVEMIKGGDEALAFCEIDGVGFNLLNTALAKAQCLLAADQGPLAFEFLLPFREELVSEAPAHIAHLAARLARQAGRREDAVALLNRAVHAEDSDLECLRSSLNLARLLGHDDLFSKTRELIIARYPQSDESVRATFVPLLNGGRYAEVADGLRPIVLRSHPSSLSQYLLLLAEAFAPEPIPDYGRFIQHVRNAMGDSQASQAVLDSLRDTLRRHLDAESVNLLVGQPVLPEFMEDAASLGLQILERILLAPSVLREQEVHNRDLETAAVVNWLVRYVATHPGDGDTRSALSRLVSPELAGTYGIALLLSLALDAIAMEPQGDGAQMRPVVESRSVDLEKAFNDLPVLIRQLPRTGVILGAVSLDFREVSSTPEDLLEAVDALLDRAVKESERESESKKTLAMVSMLLPVGIALARRINDSLAEYRLLRTGAMALALSGESQPARNLAEHGLVVAASCQDSETLRAAWHLFSDVYLRVRSIHDAALGLACVSKLESLPSGRRDVFFDAYLVVRLARDAGLISLAQRGMVSAEALLTEEQRTGINGLEIEVLRATIEMRAVFSDLGRGVDDEAASRIEKLAMDLERLLVRAREINAPLSPLLIVLAQVLAVGHDLHVAFAPSVQQVFEEGTRTLGPSIETRVRALMGADVGQLALSGMARTLASTRFAQDIGTDIAEGRVVAHRAISQNPLPSPEKVCFFLDWLGDHSVRIPRDDAGGKKELGSQDDAALIAWASRQGIALRPEQLVDLVKRLDRTGHVLGSTMQGGQVELPGDPAVTARRLALVGVQGIDVHLLGLSEQGRLVHACFSNGKVATVDESVEVFDVGAMEAWSKMYPSGFSLMDSRDPFGAQAVEHVMRRIGMSAEACERPLLLLPEAALQTLPGNLLLTEGRLVGTLRPVAMAPSLTWVHAAHSIPRQSTGRFVAWISEESVVEIGVVSALTQLREFTRQELEDFGFQIEGGAKPPESLMDADIAFVGAHGGIGQEGRYFRVVSDEAQTRLSARTLARQCSGAGVVVLAVCNSGRHDVDPYSGAAYGLARALLDHGCRAVIAPPWPLDVRVMRSWLPAFLTALEDGMPIIQANFIANREVGARLSWHPSVQVAMHVYGDPFLQMAVRRREARS</sequence>
<comment type="caution">
    <text evidence="2">The sequence shown here is derived from an EMBL/GenBank/DDBJ whole genome shotgun (WGS) entry which is preliminary data.</text>
</comment>
<dbReference type="OrthoDB" id="7592245at2"/>
<dbReference type="Pfam" id="PF12770">
    <property type="entry name" value="CHAT"/>
    <property type="match status" value="1"/>
</dbReference>
<accession>A0A3A8K2U8</accession>
<name>A0A3A8K2U8_9BACT</name>
<protein>
    <submittedName>
        <fullName evidence="2">CHAT domain-containing protein</fullName>
    </submittedName>
</protein>
<evidence type="ECO:0000313" key="3">
    <source>
        <dbReference type="Proteomes" id="UP000268313"/>
    </source>
</evidence>
<evidence type="ECO:0000259" key="1">
    <source>
        <dbReference type="Pfam" id="PF12770"/>
    </source>
</evidence>
<reference evidence="3" key="1">
    <citation type="submission" date="2018-09" db="EMBL/GenBank/DDBJ databases">
        <authorList>
            <person name="Livingstone P.G."/>
            <person name="Whitworth D.E."/>
        </authorList>
    </citation>
    <scope>NUCLEOTIDE SEQUENCE [LARGE SCALE GENOMIC DNA]</scope>
    <source>
        <strain evidence="3">CA043D</strain>
    </source>
</reference>
<evidence type="ECO:0000313" key="2">
    <source>
        <dbReference type="EMBL" id="RKH01617.1"/>
    </source>
</evidence>
<dbReference type="RefSeq" id="WP_120604118.1">
    <property type="nucleotide sequence ID" value="NZ_RAWE01000068.1"/>
</dbReference>
<proteinExistence type="predicted"/>